<proteinExistence type="predicted"/>
<gene>
    <name evidence="1" type="ORF">NMA510612_0955</name>
</gene>
<dbReference type="EMBL" id="CP007524">
    <property type="protein sequence ID" value="AHW75256.1"/>
    <property type="molecule type" value="Genomic_DNA"/>
</dbReference>
<evidence type="ECO:0000313" key="2">
    <source>
        <dbReference type="Proteomes" id="UP000023582"/>
    </source>
</evidence>
<protein>
    <submittedName>
        <fullName evidence="1">Uncharacterized protein</fullName>
    </submittedName>
</protein>
<name>X5EP79_NEIME</name>
<reference evidence="1 2" key="1">
    <citation type="journal article" date="2014" name="Genome Announc.">
        <title>Complete Genome Sequence of Neisseria meningitidis Serogroup A Strain NMA510612, Isolated from a Patient with Bacterial Meningitis in China.</title>
        <authorList>
            <person name="Zhang Y."/>
            <person name="Yang J."/>
            <person name="Xu L."/>
            <person name="Zhu Y."/>
            <person name="Liu B."/>
            <person name="Shao Z."/>
            <person name="Zhang X."/>
            <person name="Jin Q."/>
        </authorList>
    </citation>
    <scope>NUCLEOTIDE SEQUENCE [LARGE SCALE GENOMIC DNA]</scope>
    <source>
        <strain evidence="2">NMA510612</strain>
    </source>
</reference>
<dbReference type="AlphaFoldDB" id="X5EP79"/>
<sequence length="54" mass="6147">MQGVEGSNPFTPTKNSESRFQKRLFCRPYDYDVEYAATDIQIPSENRSDGISLS</sequence>
<dbReference type="Proteomes" id="UP000023582">
    <property type="component" value="Chromosome"/>
</dbReference>
<organism evidence="1 2">
    <name type="scientific">Neisseria meningitidis</name>
    <dbReference type="NCBI Taxonomy" id="487"/>
    <lineage>
        <taxon>Bacteria</taxon>
        <taxon>Pseudomonadati</taxon>
        <taxon>Pseudomonadota</taxon>
        <taxon>Betaproteobacteria</taxon>
        <taxon>Neisseriales</taxon>
        <taxon>Neisseriaceae</taxon>
        <taxon>Neisseria</taxon>
    </lineage>
</organism>
<dbReference type="KEGG" id="nmx:NMA510612_0955"/>
<reference evidence="2" key="2">
    <citation type="submission" date="2014-02" db="EMBL/GenBank/DDBJ databases">
        <title>Complete Genome Sequence of Neisseria meningitides, serogroup A strain 510612.</title>
        <authorList>
            <person name="Zhang X."/>
            <person name="Zhang Y."/>
            <person name="Yang J."/>
            <person name="Zhu Y."/>
            <person name="Jin Q."/>
        </authorList>
    </citation>
    <scope>NUCLEOTIDE SEQUENCE</scope>
    <source>
        <strain evidence="2">NMA510612</strain>
    </source>
</reference>
<accession>X5EP79</accession>
<evidence type="ECO:0000313" key="1">
    <source>
        <dbReference type="EMBL" id="AHW75256.1"/>
    </source>
</evidence>